<dbReference type="STRING" id="1423775.FD03_GL000006"/>
<accession>A0A0R1K8X9</accession>
<reference evidence="3 4" key="1">
    <citation type="journal article" date="2015" name="Genome Announc.">
        <title>Expanding the biotechnology potential of lactobacilli through comparative genomics of 213 strains and associated genera.</title>
        <authorList>
            <person name="Sun Z."/>
            <person name="Harris H.M."/>
            <person name="McCann A."/>
            <person name="Guo C."/>
            <person name="Argimon S."/>
            <person name="Zhang W."/>
            <person name="Yang X."/>
            <person name="Jeffery I.B."/>
            <person name="Cooney J.C."/>
            <person name="Kagawa T.F."/>
            <person name="Liu W."/>
            <person name="Song Y."/>
            <person name="Salvetti E."/>
            <person name="Wrobel A."/>
            <person name="Rasinkangas P."/>
            <person name="Parkhill J."/>
            <person name="Rea M.C."/>
            <person name="O'Sullivan O."/>
            <person name="Ritari J."/>
            <person name="Douillard F.P."/>
            <person name="Paul Ross R."/>
            <person name="Yang R."/>
            <person name="Briner A.E."/>
            <person name="Felis G.E."/>
            <person name="de Vos W.M."/>
            <person name="Barrangou R."/>
            <person name="Klaenhammer T.R."/>
            <person name="Caufield P.W."/>
            <person name="Cui Y."/>
            <person name="Zhang H."/>
            <person name="O'Toole P.W."/>
        </authorList>
    </citation>
    <scope>NUCLEOTIDE SEQUENCE [LARGE SCALE GENOMIC DNA]</scope>
    <source>
        <strain evidence="3 4">DSM 19682</strain>
    </source>
</reference>
<dbReference type="Proteomes" id="UP000051248">
    <property type="component" value="Unassembled WGS sequence"/>
</dbReference>
<evidence type="ECO:0000313" key="3">
    <source>
        <dbReference type="EMBL" id="KRK80127.1"/>
    </source>
</evidence>
<name>A0A0R1K8X9_9LACO</name>
<evidence type="ECO:0000259" key="2">
    <source>
        <dbReference type="Pfam" id="PF13731"/>
    </source>
</evidence>
<proteinExistence type="predicted"/>
<organism evidence="3 4">
    <name type="scientific">Companilactobacillus nodensis DSM 19682 = JCM 14932 = NBRC 107160</name>
    <dbReference type="NCBI Taxonomy" id="1423775"/>
    <lineage>
        <taxon>Bacteria</taxon>
        <taxon>Bacillati</taxon>
        <taxon>Bacillota</taxon>
        <taxon>Bacilli</taxon>
        <taxon>Lactobacillales</taxon>
        <taxon>Lactobacillaceae</taxon>
        <taxon>Companilactobacillus</taxon>
    </lineage>
</organism>
<feature type="domain" description="WxL" evidence="2">
    <location>
        <begin position="65"/>
        <end position="246"/>
    </location>
</feature>
<dbReference type="EMBL" id="AZDZ01000008">
    <property type="protein sequence ID" value="KRK80127.1"/>
    <property type="molecule type" value="Genomic_DNA"/>
</dbReference>
<comment type="caution">
    <text evidence="3">The sequence shown here is derived from an EMBL/GenBank/DDBJ whole genome shotgun (WGS) entry which is preliminary data.</text>
</comment>
<dbReference type="InterPro" id="IPR027994">
    <property type="entry name" value="WxL_dom"/>
</dbReference>
<gene>
    <name evidence="3" type="ORF">FD03_GL000006</name>
</gene>
<feature type="chain" id="PRO_5006406500" description="WxL domain-containing protein" evidence="1">
    <location>
        <begin position="26"/>
        <end position="249"/>
    </location>
</feature>
<keyword evidence="4" id="KW-1185">Reference proteome</keyword>
<dbReference type="PATRIC" id="fig|1423775.4.peg.5"/>
<dbReference type="AlphaFoldDB" id="A0A0R1K8X9"/>
<evidence type="ECO:0000256" key="1">
    <source>
        <dbReference type="SAM" id="SignalP"/>
    </source>
</evidence>
<sequence>MIAKSLLIASIIFGALGATASPVQAATVNNALPVDTSAVTEDDGTTQTTDANKVATSNVTVDILSGILTLNAVPDFAFGSTMIGSSSKLVSNNVDTTDTDAPLGEDGSSEGVVKMIDSRTQTTKDGMATGPGFSLTASIGNLVHGTSELGAILTLSSMPLVDQNDQNVSINSAKDFKTTKGVLQSGGPAQQLINLQGGTYRAGVIRAHFSTPDSASLEVPNQTNTAPSNSVTKYNAVVTWTLNAAPVVK</sequence>
<feature type="signal peptide" evidence="1">
    <location>
        <begin position="1"/>
        <end position="25"/>
    </location>
</feature>
<protein>
    <recommendedName>
        <fullName evidence="2">WxL domain-containing protein</fullName>
    </recommendedName>
</protein>
<keyword evidence="1" id="KW-0732">Signal</keyword>
<evidence type="ECO:0000313" key="4">
    <source>
        <dbReference type="Proteomes" id="UP000051248"/>
    </source>
</evidence>
<dbReference type="Pfam" id="PF13731">
    <property type="entry name" value="WxL"/>
    <property type="match status" value="1"/>
</dbReference>